<reference evidence="2 3" key="1">
    <citation type="journal article" date="2014" name="Nature">
        <title>An environmental bacterial taxon with a large and distinct metabolic repertoire.</title>
        <authorList>
            <person name="Wilson M.C."/>
            <person name="Mori T."/>
            <person name="Ruckert C."/>
            <person name="Uria A.R."/>
            <person name="Helf M.J."/>
            <person name="Takada K."/>
            <person name="Gernert C."/>
            <person name="Steffens U.A."/>
            <person name="Heycke N."/>
            <person name="Schmitt S."/>
            <person name="Rinke C."/>
            <person name="Helfrich E.J."/>
            <person name="Brachmann A.O."/>
            <person name="Gurgui C."/>
            <person name="Wakimoto T."/>
            <person name="Kracht M."/>
            <person name="Crusemann M."/>
            <person name="Hentschel U."/>
            <person name="Abe I."/>
            <person name="Matsunaga S."/>
            <person name="Kalinowski J."/>
            <person name="Takeyama H."/>
            <person name="Piel J."/>
        </authorList>
    </citation>
    <scope>NUCLEOTIDE SEQUENCE [LARGE SCALE GENOMIC DNA]</scope>
    <source>
        <strain evidence="3">TSY2</strain>
    </source>
</reference>
<comment type="caution">
    <text evidence="2">The sequence shown here is derived from an EMBL/GenBank/DDBJ whole genome shotgun (WGS) entry which is preliminary data.</text>
</comment>
<gene>
    <name evidence="2" type="ORF">ETSY2_22150</name>
</gene>
<evidence type="ECO:0000256" key="1">
    <source>
        <dbReference type="SAM" id="Phobius"/>
    </source>
</evidence>
<organism evidence="2 3">
    <name type="scientific">Candidatus Entotheonella gemina</name>
    <dbReference type="NCBI Taxonomy" id="1429439"/>
    <lineage>
        <taxon>Bacteria</taxon>
        <taxon>Pseudomonadati</taxon>
        <taxon>Nitrospinota/Tectimicrobiota group</taxon>
        <taxon>Candidatus Tectimicrobiota</taxon>
        <taxon>Candidatus Entotheonellia</taxon>
        <taxon>Candidatus Entotheonellales</taxon>
        <taxon>Candidatus Entotheonellaceae</taxon>
        <taxon>Candidatus Entotheonella</taxon>
    </lineage>
</organism>
<accession>W4M5F3</accession>
<keyword evidence="3" id="KW-1185">Reference proteome</keyword>
<name>W4M5F3_9BACT</name>
<dbReference type="EMBL" id="AZHX01000925">
    <property type="protein sequence ID" value="ETX05579.1"/>
    <property type="molecule type" value="Genomic_DNA"/>
</dbReference>
<proteinExistence type="predicted"/>
<feature type="transmembrane region" description="Helical" evidence="1">
    <location>
        <begin position="418"/>
        <end position="442"/>
    </location>
</feature>
<keyword evidence="1" id="KW-0812">Transmembrane</keyword>
<dbReference type="HOGENOM" id="CLU_462865_0_0_7"/>
<protein>
    <submittedName>
        <fullName evidence="2">Uncharacterized protein</fullName>
    </submittedName>
</protein>
<keyword evidence="1" id="KW-0472">Membrane</keyword>
<sequence>MKRVYLLSDILLTTGLTILFLVTSLVSVAFCQTSIATPRERELYYKPEHFAWARMKNDQMQRQALLPLLSRQQVVIVLEQPTDEQKRNVEAFLHALPETLPKIDTFKNLPLAQEAQEYAIGYLQDRSDRRRPKTTAQAAAYLITFKTVQPTGVILKTLHDLTYMPQIDFALPVFAFPGKTVTPFIQFDVEFLAPELILGGAGQIQATNSRSYVKATDPERGFNEPVVLQLQKDAPTNILATVLRYQQMPGVVKRAQLRWLRVRQPVEIQARWASSSGINSFNIWESIQYILSIERDRDVELLPKAFTEGAVYAWLAENTHLPGELIRVDRIAKHTETLESGRMLDEVSLWFRLSKTGTYLFSPYAVQAAFQGLDDQKRIETFRSEQPAFLTIPGHLPRQLREIPGELLALPAYHARPWLWRTGTILGIVCLAIGAGCVVMAVRRSSALARIQAVEPADAQPPSLVAMKSVFEGHLKDIEQQLGSLTFHGGMEPERVWLRALNVYIKRLLGARWYQDEHRFLGGLGTSSEVIKRSMLATAIDPEQAPIDAALRLVHAIDQQVMKQTVALSKDEAEDFYARAASLTQNILA</sequence>
<evidence type="ECO:0000313" key="3">
    <source>
        <dbReference type="Proteomes" id="UP000019140"/>
    </source>
</evidence>
<keyword evidence="1" id="KW-1133">Transmembrane helix</keyword>
<dbReference type="Proteomes" id="UP000019140">
    <property type="component" value="Unassembled WGS sequence"/>
</dbReference>
<evidence type="ECO:0000313" key="2">
    <source>
        <dbReference type="EMBL" id="ETX05579.1"/>
    </source>
</evidence>
<dbReference type="AlphaFoldDB" id="W4M5F3"/>